<proteinExistence type="predicted"/>
<evidence type="ECO:0000313" key="1">
    <source>
        <dbReference type="EMBL" id="GAA0348059.1"/>
    </source>
</evidence>
<keyword evidence="2" id="KW-1185">Reference proteome</keyword>
<reference evidence="2" key="1">
    <citation type="journal article" date="2019" name="Int. J. Syst. Evol. Microbiol.">
        <title>The Global Catalogue of Microorganisms (GCM) 10K type strain sequencing project: providing services to taxonomists for standard genome sequencing and annotation.</title>
        <authorList>
            <consortium name="The Broad Institute Genomics Platform"/>
            <consortium name="The Broad Institute Genome Sequencing Center for Infectious Disease"/>
            <person name="Wu L."/>
            <person name="Ma J."/>
        </authorList>
    </citation>
    <scope>NUCLEOTIDE SEQUENCE [LARGE SCALE GENOMIC DNA]</scope>
    <source>
        <strain evidence="2">JCM 3146</strain>
    </source>
</reference>
<sequence>MKTADQLAVARLQRQLKAQETIAETLMAAWLDLDEVRRQYALLSARQDREEMPERHLRLVRSE</sequence>
<dbReference type="EMBL" id="BAAABM010000037">
    <property type="protein sequence ID" value="GAA0348059.1"/>
    <property type="molecule type" value="Genomic_DNA"/>
</dbReference>
<gene>
    <name evidence="1" type="ORF">GCM10010151_42220</name>
</gene>
<dbReference type="RefSeq" id="WP_252801369.1">
    <property type="nucleotide sequence ID" value="NZ_BAAABM010000037.1"/>
</dbReference>
<accession>A0ABP3GL94</accession>
<protein>
    <submittedName>
        <fullName evidence="1">Uncharacterized protein</fullName>
    </submittedName>
</protein>
<comment type="caution">
    <text evidence="1">The sequence shown here is derived from an EMBL/GenBank/DDBJ whole genome shotgun (WGS) entry which is preliminary data.</text>
</comment>
<evidence type="ECO:0000313" key="2">
    <source>
        <dbReference type="Proteomes" id="UP001501822"/>
    </source>
</evidence>
<dbReference type="Proteomes" id="UP001501822">
    <property type="component" value="Unassembled WGS sequence"/>
</dbReference>
<organism evidence="1 2">
    <name type="scientific">Actinoallomurus spadix</name>
    <dbReference type="NCBI Taxonomy" id="79912"/>
    <lineage>
        <taxon>Bacteria</taxon>
        <taxon>Bacillati</taxon>
        <taxon>Actinomycetota</taxon>
        <taxon>Actinomycetes</taxon>
        <taxon>Streptosporangiales</taxon>
        <taxon>Thermomonosporaceae</taxon>
        <taxon>Actinoallomurus</taxon>
    </lineage>
</organism>
<name>A0ABP3GL94_9ACTN</name>